<organism evidence="1 2">
    <name type="scientific">Salvia divinorum</name>
    <name type="common">Maria pastora</name>
    <name type="synonym">Diviner's sage</name>
    <dbReference type="NCBI Taxonomy" id="28513"/>
    <lineage>
        <taxon>Eukaryota</taxon>
        <taxon>Viridiplantae</taxon>
        <taxon>Streptophyta</taxon>
        <taxon>Embryophyta</taxon>
        <taxon>Tracheophyta</taxon>
        <taxon>Spermatophyta</taxon>
        <taxon>Magnoliopsida</taxon>
        <taxon>eudicotyledons</taxon>
        <taxon>Gunneridae</taxon>
        <taxon>Pentapetalae</taxon>
        <taxon>asterids</taxon>
        <taxon>lamiids</taxon>
        <taxon>Lamiales</taxon>
        <taxon>Lamiaceae</taxon>
        <taxon>Nepetoideae</taxon>
        <taxon>Mentheae</taxon>
        <taxon>Salviinae</taxon>
        <taxon>Salvia</taxon>
        <taxon>Salvia subgen. Calosphace</taxon>
    </lineage>
</organism>
<comment type="caution">
    <text evidence="1">The sequence shown here is derived from an EMBL/GenBank/DDBJ whole genome shotgun (WGS) entry which is preliminary data.</text>
</comment>
<gene>
    <name evidence="1" type="ORF">AAHA92_13960</name>
</gene>
<dbReference type="AlphaFoldDB" id="A0ABD1HAK1"/>
<protein>
    <submittedName>
        <fullName evidence="1">Endo-1,4-beta-xylanase 2-like</fullName>
    </submittedName>
</protein>
<sequence>MIRFWHFADLVGSKHYKYLNFFFLGFCEIYTGTAAICGGVNNIEKQAACKQCRWSYSQKFKPRCLCFSYKVFIPNRTET</sequence>
<dbReference type="EMBL" id="JBEAFC010000006">
    <property type="protein sequence ID" value="KAL1553262.1"/>
    <property type="molecule type" value="Genomic_DNA"/>
</dbReference>
<reference evidence="1 2" key="1">
    <citation type="submission" date="2024-06" db="EMBL/GenBank/DDBJ databases">
        <title>A chromosome level genome sequence of Diviner's sage (Salvia divinorum).</title>
        <authorList>
            <person name="Ford S.A."/>
            <person name="Ro D.-K."/>
            <person name="Ness R.W."/>
            <person name="Phillips M.A."/>
        </authorList>
    </citation>
    <scope>NUCLEOTIDE SEQUENCE [LARGE SCALE GENOMIC DNA]</scope>
    <source>
        <strain evidence="1">SAF-2024a</strain>
        <tissue evidence="1">Leaf</tissue>
    </source>
</reference>
<proteinExistence type="predicted"/>
<evidence type="ECO:0000313" key="2">
    <source>
        <dbReference type="Proteomes" id="UP001567538"/>
    </source>
</evidence>
<name>A0ABD1HAK1_SALDI</name>
<keyword evidence="2" id="KW-1185">Reference proteome</keyword>
<accession>A0ABD1HAK1</accession>
<evidence type="ECO:0000313" key="1">
    <source>
        <dbReference type="EMBL" id="KAL1553262.1"/>
    </source>
</evidence>
<dbReference type="Proteomes" id="UP001567538">
    <property type="component" value="Unassembled WGS sequence"/>
</dbReference>